<proteinExistence type="predicted"/>
<comment type="caution">
    <text evidence="1">The sequence shown here is derived from an EMBL/GenBank/DDBJ whole genome shotgun (WGS) entry which is preliminary data.</text>
</comment>
<protein>
    <submittedName>
        <fullName evidence="1">Uncharacterized protein</fullName>
    </submittedName>
</protein>
<gene>
    <name evidence="1" type="ORF">NQ318_007734</name>
</gene>
<organism evidence="1 2">
    <name type="scientific">Aromia moschata</name>
    <dbReference type="NCBI Taxonomy" id="1265417"/>
    <lineage>
        <taxon>Eukaryota</taxon>
        <taxon>Metazoa</taxon>
        <taxon>Ecdysozoa</taxon>
        <taxon>Arthropoda</taxon>
        <taxon>Hexapoda</taxon>
        <taxon>Insecta</taxon>
        <taxon>Pterygota</taxon>
        <taxon>Neoptera</taxon>
        <taxon>Endopterygota</taxon>
        <taxon>Coleoptera</taxon>
        <taxon>Polyphaga</taxon>
        <taxon>Cucujiformia</taxon>
        <taxon>Chrysomeloidea</taxon>
        <taxon>Cerambycidae</taxon>
        <taxon>Cerambycinae</taxon>
        <taxon>Callichromatini</taxon>
        <taxon>Aromia</taxon>
    </lineage>
</organism>
<name>A0AAV8Z272_9CUCU</name>
<accession>A0AAV8Z272</accession>
<evidence type="ECO:0000313" key="1">
    <source>
        <dbReference type="EMBL" id="KAJ8957173.1"/>
    </source>
</evidence>
<reference evidence="1" key="1">
    <citation type="journal article" date="2023" name="Insect Mol. Biol.">
        <title>Genome sequencing provides insights into the evolution of gene families encoding plant cell wall-degrading enzymes in longhorned beetles.</title>
        <authorList>
            <person name="Shin N.R."/>
            <person name="Okamura Y."/>
            <person name="Kirsch R."/>
            <person name="Pauchet Y."/>
        </authorList>
    </citation>
    <scope>NUCLEOTIDE SEQUENCE</scope>
    <source>
        <strain evidence="1">AMC_N1</strain>
    </source>
</reference>
<keyword evidence="2" id="KW-1185">Reference proteome</keyword>
<dbReference type="Proteomes" id="UP001162162">
    <property type="component" value="Unassembled WGS sequence"/>
</dbReference>
<evidence type="ECO:0000313" key="2">
    <source>
        <dbReference type="Proteomes" id="UP001162162"/>
    </source>
</evidence>
<dbReference type="AlphaFoldDB" id="A0AAV8Z272"/>
<dbReference type="PANTHER" id="PTHR33198:SF19">
    <property type="entry name" value="CCHC-TYPE DOMAIN-CONTAINING PROTEIN"/>
    <property type="match status" value="1"/>
</dbReference>
<sequence length="328" mass="36789">MAQDEELILNTIEDEPHISTRNVSRQNGVQLSIKITIFSTSGKQHTSDLFLKLIKLKNIKVYAKKTKTKETELVRYHGIKSVRLQTALICGPSTYDIIHSLIAPQAVADVDLKSILDKLAVHFLPRTSTVVARFIFHRRNQRPEENISSYVKELRRLAGDCGFADTILEEMLRDRIVCGVHDENLQRRLLTEPNHASNISLSGTLYVQCSLSGGWLRINKNKQTSGQPEIKKSSGQSRVQNLEVERVNDNNSCYDILSAQDQLCSKDLVMPVKIIGTVVELQLDSGSAYTIIGENSFNTVFPKVNVVNDAKFCFGRLSESSDRNPGFV</sequence>
<dbReference type="EMBL" id="JAPWTK010000024">
    <property type="protein sequence ID" value="KAJ8957173.1"/>
    <property type="molecule type" value="Genomic_DNA"/>
</dbReference>
<dbReference type="PANTHER" id="PTHR33198">
    <property type="entry name" value="ANK_REP_REGION DOMAIN-CONTAINING PROTEIN-RELATED"/>
    <property type="match status" value="1"/>
</dbReference>